<feature type="transmembrane region" description="Helical" evidence="1">
    <location>
        <begin position="159"/>
        <end position="179"/>
    </location>
</feature>
<keyword evidence="1" id="KW-1133">Transmembrane helix</keyword>
<dbReference type="GO" id="GO:0016787">
    <property type="term" value="F:hydrolase activity"/>
    <property type="evidence" value="ECO:0007669"/>
    <property type="project" value="UniProtKB-KW"/>
</dbReference>
<dbReference type="EMBL" id="CP118101">
    <property type="protein sequence ID" value="WDH81967.1"/>
    <property type="molecule type" value="Genomic_DNA"/>
</dbReference>
<dbReference type="RefSeq" id="WP_047913535.1">
    <property type="nucleotide sequence ID" value="NZ_CP118101.1"/>
</dbReference>
<evidence type="ECO:0000313" key="4">
    <source>
        <dbReference type="Proteomes" id="UP001220962"/>
    </source>
</evidence>
<dbReference type="Proteomes" id="UP001220962">
    <property type="component" value="Chromosome"/>
</dbReference>
<gene>
    <name evidence="2" type="ORF">PUW23_21110</name>
    <name evidence="3" type="ORF">PUW25_21000</name>
</gene>
<keyword evidence="5" id="KW-1185">Reference proteome</keyword>
<feature type="transmembrane region" description="Helical" evidence="1">
    <location>
        <begin position="127"/>
        <end position="153"/>
    </location>
</feature>
<reference evidence="2 5" key="1">
    <citation type="submission" date="2023-02" db="EMBL/GenBank/DDBJ databases">
        <title>Pathogen: clinical or host-associated sample.</title>
        <authorList>
            <person name="Hergert J."/>
            <person name="Casey R."/>
            <person name="Wagner J."/>
            <person name="Young E.L."/>
            <person name="Oakeson K.F."/>
        </authorList>
    </citation>
    <scope>NUCLEOTIDE SEQUENCE</scope>
    <source>
        <strain evidence="3 5">2022CK-00829</strain>
        <strain evidence="2">2022CK-00830</strain>
    </source>
</reference>
<dbReference type="PANTHER" id="PTHR40031:SF1">
    <property type="entry name" value="MEMBRANE-BOUND METAL-DEPENDENT HYDROLASE"/>
    <property type="match status" value="1"/>
</dbReference>
<keyword evidence="1" id="KW-0472">Membrane</keyword>
<accession>A0AAX3N030</accession>
<sequence length="328" mass="37374">MDTATHFVMGIGLAGLSYVDPVVAANPELAFAVMIGTVVGSQAPDIDTALRMKNNAVYIRNHRGITHSLPFLAIWTVLITAAIALLFRDVPIGHVALWTGIAVCVHVFTDVFNTYGTQALRPITEKWISWNIIHIFDPVLFGTHIAAILLWAFGVFHPAEIFTVLYIFLAFYYIWRTWVHFARKAHVRRMDPASKSNDKYYVIPTIHLNRWHVVKAHEDGSYEIGKLDGDELTWKKHAVSSDHPAVAKSKEHPDIQAFLYFTSFAVAEVEELSFGYFVRWGDVRYRHRKQYPFVACVVMDKNYEPISTYVGWLSEDKMEKKLSISSNI</sequence>
<keyword evidence="2" id="KW-0378">Hydrolase</keyword>
<evidence type="ECO:0000313" key="5">
    <source>
        <dbReference type="Proteomes" id="UP001221519"/>
    </source>
</evidence>
<dbReference type="Pfam" id="PF04307">
    <property type="entry name" value="YdjM"/>
    <property type="match status" value="1"/>
</dbReference>
<dbReference type="PANTHER" id="PTHR40031">
    <property type="entry name" value="HYPOTHETICAL MEMBRANE SPANNING PROTEIN"/>
    <property type="match status" value="1"/>
</dbReference>
<proteinExistence type="predicted"/>
<dbReference type="AlphaFoldDB" id="A0AAX3N030"/>
<feature type="transmembrane region" description="Helical" evidence="1">
    <location>
        <begin position="93"/>
        <end position="115"/>
    </location>
</feature>
<feature type="transmembrane region" description="Helical" evidence="1">
    <location>
        <begin position="69"/>
        <end position="87"/>
    </location>
</feature>
<name>A0AAX3N030_9BACL</name>
<dbReference type="InterPro" id="IPR007404">
    <property type="entry name" value="YdjM-like"/>
</dbReference>
<dbReference type="InterPro" id="IPR053170">
    <property type="entry name" value="Transcription_regulator"/>
</dbReference>
<organism evidence="2 4">
    <name type="scientific">Paenibacillus urinalis</name>
    <dbReference type="NCBI Taxonomy" id="521520"/>
    <lineage>
        <taxon>Bacteria</taxon>
        <taxon>Bacillati</taxon>
        <taxon>Bacillota</taxon>
        <taxon>Bacilli</taxon>
        <taxon>Bacillales</taxon>
        <taxon>Paenibacillaceae</taxon>
        <taxon>Paenibacillus</taxon>
    </lineage>
</organism>
<protein>
    <submittedName>
        <fullName evidence="2">Metal-dependent hydrolase</fullName>
    </submittedName>
</protein>
<evidence type="ECO:0000313" key="2">
    <source>
        <dbReference type="EMBL" id="WDH81967.1"/>
    </source>
</evidence>
<evidence type="ECO:0000313" key="3">
    <source>
        <dbReference type="EMBL" id="WDI01695.1"/>
    </source>
</evidence>
<dbReference type="Proteomes" id="UP001221519">
    <property type="component" value="Chromosome"/>
</dbReference>
<keyword evidence="1" id="KW-0812">Transmembrane</keyword>
<dbReference type="EMBL" id="CP118108">
    <property type="protein sequence ID" value="WDI01695.1"/>
    <property type="molecule type" value="Genomic_DNA"/>
</dbReference>
<evidence type="ECO:0000256" key="1">
    <source>
        <dbReference type="SAM" id="Phobius"/>
    </source>
</evidence>